<dbReference type="InterPro" id="IPR015919">
    <property type="entry name" value="Cadherin-like_sf"/>
</dbReference>
<keyword evidence="10" id="KW-0325">Glycoprotein</keyword>
<dbReference type="AlphaFoldDB" id="A0AAD9NLZ9"/>
<feature type="domain" description="Cadherin" evidence="14">
    <location>
        <begin position="240"/>
        <end position="347"/>
    </location>
</feature>
<dbReference type="Pfam" id="PF08266">
    <property type="entry name" value="Cadherin_2"/>
    <property type="match status" value="1"/>
</dbReference>
<feature type="domain" description="Cadherin" evidence="14">
    <location>
        <begin position="20"/>
        <end position="133"/>
    </location>
</feature>
<evidence type="ECO:0000256" key="13">
    <source>
        <dbReference type="SAM" id="SignalP"/>
    </source>
</evidence>
<evidence type="ECO:0000313" key="16">
    <source>
        <dbReference type="Proteomes" id="UP001209878"/>
    </source>
</evidence>
<evidence type="ECO:0000256" key="6">
    <source>
        <dbReference type="ARBA" id="ARBA00022837"/>
    </source>
</evidence>
<dbReference type="GO" id="GO:0005509">
    <property type="term" value="F:calcium ion binding"/>
    <property type="evidence" value="ECO:0007669"/>
    <property type="project" value="UniProtKB-UniRule"/>
</dbReference>
<dbReference type="PROSITE" id="PS50268">
    <property type="entry name" value="CADHERIN_2"/>
    <property type="match status" value="7"/>
</dbReference>
<evidence type="ECO:0000313" key="15">
    <source>
        <dbReference type="EMBL" id="KAK2173246.1"/>
    </source>
</evidence>
<keyword evidence="6 11" id="KW-0106">Calcium</keyword>
<dbReference type="PANTHER" id="PTHR24028:SF146">
    <property type="entry name" value="CADHERIN 96CB, ISOFORM D-RELATED"/>
    <property type="match status" value="1"/>
</dbReference>
<dbReference type="FunFam" id="2.60.40.60:FF:000002">
    <property type="entry name" value="Protocadherin alpha 2"/>
    <property type="match status" value="1"/>
</dbReference>
<evidence type="ECO:0000256" key="2">
    <source>
        <dbReference type="ARBA" id="ARBA00022475"/>
    </source>
</evidence>
<dbReference type="SUPFAM" id="SSF49313">
    <property type="entry name" value="Cadherin-like"/>
    <property type="match status" value="6"/>
</dbReference>
<evidence type="ECO:0000259" key="14">
    <source>
        <dbReference type="PROSITE" id="PS50268"/>
    </source>
</evidence>
<dbReference type="FunFam" id="2.60.40.60:FF:000020">
    <property type="entry name" value="Dachsous cadherin-related 1b"/>
    <property type="match status" value="2"/>
</dbReference>
<keyword evidence="5" id="KW-0677">Repeat</keyword>
<dbReference type="FunFam" id="2.60.40.60:FF:000127">
    <property type="entry name" value="Protocadherin beta 1"/>
    <property type="match status" value="1"/>
</dbReference>
<gene>
    <name evidence="15" type="ORF">NP493_890g02021</name>
</gene>
<accession>A0AAD9NLZ9</accession>
<dbReference type="Gene3D" id="2.60.40.60">
    <property type="entry name" value="Cadherins"/>
    <property type="match status" value="7"/>
</dbReference>
<dbReference type="GO" id="GO:0005886">
    <property type="term" value="C:plasma membrane"/>
    <property type="evidence" value="ECO:0007669"/>
    <property type="project" value="UniProtKB-SubCell"/>
</dbReference>
<evidence type="ECO:0000256" key="4">
    <source>
        <dbReference type="ARBA" id="ARBA00022729"/>
    </source>
</evidence>
<sequence length="906" mass="98628">MQCVTSLLLCLLACASMATSDEFIRFDVTEERAIGTEIGNLVESAGLDKIYSSDDLKQLRFSVLEQVPSGDLLAVDYDTGRLTVAKTMDRDVLCAGQSTCVVKLVLQVQPIEHVRILQIAVTIIDVNDNAPVFAADTKTLSLLETSPLGVVLSLPRANDPDSPKFSVQRYELIGGADTFELKTEGTDDIQLLLKTTLDYENRDSYSITLVAYDGGSPPKSGHLQIDVLVLDANDNKPRFESGSYEITVDENLPLETTIIRVTASDVDTGVNGEVIYGFSEETADVFGELFTIDTGTGDVVVIGNIDYEQQKSCVLTVTARNKDPKSLVVTTKVTVNIHDLNDNSPFIKVNTLPSSGQLEVLEGTSIGTYVVYLTVRDQDSGANGNFTCSLNSNHFAIKQLHKTGFKIETAAELDREEMSKHDITVVCIDSGATPRSSSKTLLIHVIDKNDNAPKFTQATYVTSVLENNAPGAFIIQVTAHDADANKNGEVSYSVKDEVGNRINIDATSGNITAVSALDYEQSHTIEFNVIATDHGEPSLTNIAKVIITIIDVDDEKPVFSKTHYEFPLYENVALGAEVGTVSAVDADSSLFNNFFFSIRPDMNAGNSFGIDPDNGKIFTTKQMDRETKAVYNFVVLATSSGLRAVSTNVSVSVLLSDRNDNEPIIDYPNAIYNNTVYVSPKFPVGHMIYHVMAHDDDIGLNARLNFKITSGNHGNIFQIGRSSGVLTVAAVLDELDHEKFQLVISVSDGGTPRLATECNVNIIVNDSVVYGPLSNTREISNQNLTIVVCIAAITAVLTAILLAAILIIVRRHGGRNWNDKYKCHTQVNDRKALTGGTSSIDGAAYLNGTSQYNKCDAPDSNDSYGSEQPFSMHSRENPIDCSSLQVSYVSFIYTRCTDLTCYMYNI</sequence>
<dbReference type="GO" id="GO:0007156">
    <property type="term" value="P:homophilic cell adhesion via plasma membrane adhesion molecules"/>
    <property type="evidence" value="ECO:0007669"/>
    <property type="project" value="InterPro"/>
</dbReference>
<comment type="subcellular location">
    <subcellularLocation>
        <location evidence="1">Cell membrane</location>
        <topology evidence="1">Single-pass type I membrane protein</topology>
    </subcellularLocation>
</comment>
<dbReference type="EMBL" id="JAODUO010000890">
    <property type="protein sequence ID" value="KAK2173246.1"/>
    <property type="molecule type" value="Genomic_DNA"/>
</dbReference>
<dbReference type="FunFam" id="2.60.40.60:FF:000092">
    <property type="entry name" value="Protocadherin 8"/>
    <property type="match status" value="1"/>
</dbReference>
<dbReference type="CDD" id="cd11304">
    <property type="entry name" value="Cadherin_repeat"/>
    <property type="match status" value="7"/>
</dbReference>
<feature type="chain" id="PRO_5042250736" description="Cadherin domain-containing protein" evidence="13">
    <location>
        <begin position="21"/>
        <end position="906"/>
    </location>
</feature>
<dbReference type="Pfam" id="PF00028">
    <property type="entry name" value="Cadherin"/>
    <property type="match status" value="6"/>
</dbReference>
<comment type="caution">
    <text evidence="15">The sequence shown here is derived from an EMBL/GenBank/DDBJ whole genome shotgun (WGS) entry which is preliminary data.</text>
</comment>
<keyword evidence="9 12" id="KW-0472">Membrane</keyword>
<dbReference type="PROSITE" id="PS00232">
    <property type="entry name" value="CADHERIN_1"/>
    <property type="match status" value="3"/>
</dbReference>
<feature type="domain" description="Cadherin" evidence="14">
    <location>
        <begin position="134"/>
        <end position="239"/>
    </location>
</feature>
<dbReference type="InterPro" id="IPR050174">
    <property type="entry name" value="Protocadherin/Cadherin-CA"/>
</dbReference>
<proteinExistence type="predicted"/>
<dbReference type="InterPro" id="IPR002126">
    <property type="entry name" value="Cadherin-like_dom"/>
</dbReference>
<keyword evidence="4 13" id="KW-0732">Signal</keyword>
<dbReference type="PANTHER" id="PTHR24028">
    <property type="entry name" value="CADHERIN-87A"/>
    <property type="match status" value="1"/>
</dbReference>
<evidence type="ECO:0000256" key="9">
    <source>
        <dbReference type="ARBA" id="ARBA00023136"/>
    </source>
</evidence>
<organism evidence="15 16">
    <name type="scientific">Ridgeia piscesae</name>
    <name type="common">Tubeworm</name>
    <dbReference type="NCBI Taxonomy" id="27915"/>
    <lineage>
        <taxon>Eukaryota</taxon>
        <taxon>Metazoa</taxon>
        <taxon>Spiralia</taxon>
        <taxon>Lophotrochozoa</taxon>
        <taxon>Annelida</taxon>
        <taxon>Polychaeta</taxon>
        <taxon>Sedentaria</taxon>
        <taxon>Canalipalpata</taxon>
        <taxon>Sabellida</taxon>
        <taxon>Siboglinidae</taxon>
        <taxon>Ridgeia</taxon>
    </lineage>
</organism>
<feature type="domain" description="Cadherin" evidence="14">
    <location>
        <begin position="456"/>
        <end position="559"/>
    </location>
</feature>
<evidence type="ECO:0000256" key="5">
    <source>
        <dbReference type="ARBA" id="ARBA00022737"/>
    </source>
</evidence>
<name>A0AAD9NLZ9_RIDPI</name>
<evidence type="ECO:0000256" key="12">
    <source>
        <dbReference type="SAM" id="Phobius"/>
    </source>
</evidence>
<dbReference type="Proteomes" id="UP001209878">
    <property type="component" value="Unassembled WGS sequence"/>
</dbReference>
<keyword evidence="3 12" id="KW-0812">Transmembrane</keyword>
<keyword evidence="16" id="KW-1185">Reference proteome</keyword>
<evidence type="ECO:0000256" key="1">
    <source>
        <dbReference type="ARBA" id="ARBA00004251"/>
    </source>
</evidence>
<feature type="domain" description="Cadherin" evidence="14">
    <location>
        <begin position="670"/>
        <end position="774"/>
    </location>
</feature>
<evidence type="ECO:0000256" key="7">
    <source>
        <dbReference type="ARBA" id="ARBA00022889"/>
    </source>
</evidence>
<keyword evidence="7" id="KW-0130">Cell adhesion</keyword>
<feature type="domain" description="Cadherin" evidence="14">
    <location>
        <begin position="560"/>
        <end position="665"/>
    </location>
</feature>
<feature type="signal peptide" evidence="13">
    <location>
        <begin position="1"/>
        <end position="20"/>
    </location>
</feature>
<evidence type="ECO:0000256" key="10">
    <source>
        <dbReference type="ARBA" id="ARBA00023180"/>
    </source>
</evidence>
<keyword evidence="2" id="KW-1003">Cell membrane</keyword>
<feature type="domain" description="Cadherin" evidence="14">
    <location>
        <begin position="352"/>
        <end position="455"/>
    </location>
</feature>
<dbReference type="InterPro" id="IPR020894">
    <property type="entry name" value="Cadherin_CS"/>
</dbReference>
<evidence type="ECO:0000256" key="3">
    <source>
        <dbReference type="ARBA" id="ARBA00022692"/>
    </source>
</evidence>
<dbReference type="FunFam" id="2.60.40.60:FF:000007">
    <property type="entry name" value="Protocadherin alpha 2"/>
    <property type="match status" value="1"/>
</dbReference>
<evidence type="ECO:0000256" key="11">
    <source>
        <dbReference type="PROSITE-ProRule" id="PRU00043"/>
    </source>
</evidence>
<dbReference type="InterPro" id="IPR013164">
    <property type="entry name" value="Cadherin_N"/>
</dbReference>
<evidence type="ECO:0000256" key="8">
    <source>
        <dbReference type="ARBA" id="ARBA00022989"/>
    </source>
</evidence>
<feature type="transmembrane region" description="Helical" evidence="12">
    <location>
        <begin position="784"/>
        <end position="809"/>
    </location>
</feature>
<reference evidence="15" key="1">
    <citation type="journal article" date="2023" name="Mol. Biol. Evol.">
        <title>Third-Generation Sequencing Reveals the Adaptive Role of the Epigenome in Three Deep-Sea Polychaetes.</title>
        <authorList>
            <person name="Perez M."/>
            <person name="Aroh O."/>
            <person name="Sun Y."/>
            <person name="Lan Y."/>
            <person name="Juniper S.K."/>
            <person name="Young C.R."/>
            <person name="Angers B."/>
            <person name="Qian P.Y."/>
        </authorList>
    </citation>
    <scope>NUCLEOTIDE SEQUENCE</scope>
    <source>
        <strain evidence="15">R07B-5</strain>
    </source>
</reference>
<dbReference type="SMART" id="SM00112">
    <property type="entry name" value="CA"/>
    <property type="match status" value="7"/>
</dbReference>
<protein>
    <recommendedName>
        <fullName evidence="14">Cadherin domain-containing protein</fullName>
    </recommendedName>
</protein>
<dbReference type="PRINTS" id="PR00205">
    <property type="entry name" value="CADHERIN"/>
</dbReference>
<keyword evidence="8 12" id="KW-1133">Transmembrane helix</keyword>